<gene>
    <name evidence="2" type="primary">LOC104776663</name>
</gene>
<reference evidence="2" key="2">
    <citation type="submission" date="2025-08" db="UniProtKB">
        <authorList>
            <consortium name="RefSeq"/>
        </authorList>
    </citation>
    <scope>IDENTIFICATION</scope>
    <source>
        <tissue evidence="2">Leaf</tissue>
    </source>
</reference>
<accession>A0ABM1RDZ4</accession>
<dbReference type="Proteomes" id="UP000694864">
    <property type="component" value="Chromosome 3"/>
</dbReference>
<dbReference type="RefSeq" id="XP_019097232.1">
    <property type="nucleotide sequence ID" value="XM_019241687.1"/>
</dbReference>
<proteinExistence type="predicted"/>
<dbReference type="GeneID" id="104776663"/>
<organism evidence="1 2">
    <name type="scientific">Camelina sativa</name>
    <name type="common">False flax</name>
    <name type="synonym">Myagrum sativum</name>
    <dbReference type="NCBI Taxonomy" id="90675"/>
    <lineage>
        <taxon>Eukaryota</taxon>
        <taxon>Viridiplantae</taxon>
        <taxon>Streptophyta</taxon>
        <taxon>Embryophyta</taxon>
        <taxon>Tracheophyta</taxon>
        <taxon>Spermatophyta</taxon>
        <taxon>Magnoliopsida</taxon>
        <taxon>eudicotyledons</taxon>
        <taxon>Gunneridae</taxon>
        <taxon>Pentapetalae</taxon>
        <taxon>rosids</taxon>
        <taxon>malvids</taxon>
        <taxon>Brassicales</taxon>
        <taxon>Brassicaceae</taxon>
        <taxon>Camelineae</taxon>
        <taxon>Camelina</taxon>
    </lineage>
</organism>
<protein>
    <submittedName>
        <fullName evidence="2">Uncharacterized protein LOC104776663</fullName>
    </submittedName>
</protein>
<name>A0ABM1RDZ4_CAMSA</name>
<keyword evidence="1" id="KW-1185">Reference proteome</keyword>
<reference evidence="1" key="1">
    <citation type="journal article" date="2014" name="Nat. Commun.">
        <title>The emerging biofuel crop Camelina sativa retains a highly undifferentiated hexaploid genome structure.</title>
        <authorList>
            <person name="Kagale S."/>
            <person name="Koh C."/>
            <person name="Nixon J."/>
            <person name="Bollina V."/>
            <person name="Clarke W.E."/>
            <person name="Tuteja R."/>
            <person name="Spillane C."/>
            <person name="Robinson S.J."/>
            <person name="Links M.G."/>
            <person name="Clarke C."/>
            <person name="Higgins E.E."/>
            <person name="Huebert T."/>
            <person name="Sharpe A.G."/>
            <person name="Parkin I.A."/>
        </authorList>
    </citation>
    <scope>NUCLEOTIDE SEQUENCE [LARGE SCALE GENOMIC DNA]</scope>
    <source>
        <strain evidence="1">cv. DH55</strain>
    </source>
</reference>
<sequence>MRSSIFANMEKCKLGIQKKPIIFNNVHVRNLVESHSIIIISIFWWFRQKTRDMSLVKLIYNKTMEEVEVLFFMSRYRDRVMNTKEKEMSPRRLLLRSSLRPMEKRWNWSNTQNGPHIAAVEKRFIKG</sequence>
<evidence type="ECO:0000313" key="2">
    <source>
        <dbReference type="RefSeq" id="XP_019097232.1"/>
    </source>
</evidence>
<evidence type="ECO:0000313" key="1">
    <source>
        <dbReference type="Proteomes" id="UP000694864"/>
    </source>
</evidence>